<gene>
    <name evidence="1" type="ORF">AYR66_21545</name>
</gene>
<dbReference type="RefSeq" id="WP_088708533.1">
    <property type="nucleotide sequence ID" value="NZ_LSTO01000001.1"/>
</dbReference>
<evidence type="ECO:0000313" key="1">
    <source>
        <dbReference type="EMBL" id="OWW21686.1"/>
    </source>
</evidence>
<dbReference type="EMBL" id="LSTO01000001">
    <property type="protein sequence ID" value="OWW21686.1"/>
    <property type="molecule type" value="Genomic_DNA"/>
</dbReference>
<dbReference type="AlphaFoldDB" id="A0A254TGA1"/>
<protein>
    <submittedName>
        <fullName evidence="1">Uncharacterized protein</fullName>
    </submittedName>
</protein>
<organism evidence="1 2">
    <name type="scientific">Noviherbaspirillum denitrificans</name>
    <dbReference type="NCBI Taxonomy" id="1968433"/>
    <lineage>
        <taxon>Bacteria</taxon>
        <taxon>Pseudomonadati</taxon>
        <taxon>Pseudomonadota</taxon>
        <taxon>Betaproteobacteria</taxon>
        <taxon>Burkholderiales</taxon>
        <taxon>Oxalobacteraceae</taxon>
        <taxon>Noviherbaspirillum</taxon>
    </lineage>
</organism>
<comment type="caution">
    <text evidence="1">The sequence shown here is derived from an EMBL/GenBank/DDBJ whole genome shotgun (WGS) entry which is preliminary data.</text>
</comment>
<reference evidence="1 2" key="1">
    <citation type="submission" date="2016-02" db="EMBL/GenBank/DDBJ databases">
        <authorList>
            <person name="Wen L."/>
            <person name="He K."/>
            <person name="Yang H."/>
        </authorList>
    </citation>
    <scope>NUCLEOTIDE SEQUENCE [LARGE SCALE GENOMIC DNA]</scope>
    <source>
        <strain evidence="1 2">TSA40</strain>
    </source>
</reference>
<dbReference type="Proteomes" id="UP000197535">
    <property type="component" value="Unassembled WGS sequence"/>
</dbReference>
<name>A0A254TGA1_9BURK</name>
<proteinExistence type="predicted"/>
<sequence>MKYRRVSIGLELGSAAVEERLTEIALLMRETFPQCYWGQLDGNGQEHVREMHVMVNGRDVPVCFTDRELISYSRRQRQTSIDHRMHEVLVRLLR</sequence>
<keyword evidence="2" id="KW-1185">Reference proteome</keyword>
<evidence type="ECO:0000313" key="2">
    <source>
        <dbReference type="Proteomes" id="UP000197535"/>
    </source>
</evidence>
<accession>A0A254TGA1</accession>